<dbReference type="AlphaFoldDB" id="A0A9N9CSI5"/>
<reference evidence="1" key="1">
    <citation type="submission" date="2021-06" db="EMBL/GenBank/DDBJ databases">
        <authorList>
            <person name="Kallberg Y."/>
            <person name="Tangrot J."/>
            <person name="Rosling A."/>
        </authorList>
    </citation>
    <scope>NUCLEOTIDE SEQUENCE</scope>
    <source>
        <strain evidence="1">87-6 pot B 2015</strain>
    </source>
</reference>
<keyword evidence="2" id="KW-1185">Reference proteome</keyword>
<protein>
    <submittedName>
        <fullName evidence="1">5195_t:CDS:1</fullName>
    </submittedName>
</protein>
<name>A0A9N9CSI5_FUNMO</name>
<organism evidence="1 2">
    <name type="scientific">Funneliformis mosseae</name>
    <name type="common">Endomycorrhizal fungus</name>
    <name type="synonym">Glomus mosseae</name>
    <dbReference type="NCBI Taxonomy" id="27381"/>
    <lineage>
        <taxon>Eukaryota</taxon>
        <taxon>Fungi</taxon>
        <taxon>Fungi incertae sedis</taxon>
        <taxon>Mucoromycota</taxon>
        <taxon>Glomeromycotina</taxon>
        <taxon>Glomeromycetes</taxon>
        <taxon>Glomerales</taxon>
        <taxon>Glomeraceae</taxon>
        <taxon>Funneliformis</taxon>
    </lineage>
</organism>
<accession>A0A9N9CSI5</accession>
<dbReference type="EMBL" id="CAJVPP010002807">
    <property type="protein sequence ID" value="CAG8612369.1"/>
    <property type="molecule type" value="Genomic_DNA"/>
</dbReference>
<evidence type="ECO:0000313" key="2">
    <source>
        <dbReference type="Proteomes" id="UP000789375"/>
    </source>
</evidence>
<dbReference type="Proteomes" id="UP000789375">
    <property type="component" value="Unassembled WGS sequence"/>
</dbReference>
<gene>
    <name evidence="1" type="ORF">FMOSSE_LOCUS9534</name>
</gene>
<comment type="caution">
    <text evidence="1">The sequence shown here is derived from an EMBL/GenBank/DDBJ whole genome shotgun (WGS) entry which is preliminary data.</text>
</comment>
<sequence length="100" mass="11817">MTNRDKKINLNIQNLISPASEITKVRWDATKLIFPYFQNQNSVVMKSLFWAEQAVKKNKLQQFEHREVEVEVGKRIQVSGLVFHTRSAQFRTSIKKKKLR</sequence>
<evidence type="ECO:0000313" key="1">
    <source>
        <dbReference type="EMBL" id="CAG8612369.1"/>
    </source>
</evidence>
<proteinExistence type="predicted"/>